<evidence type="ECO:0000259" key="8">
    <source>
        <dbReference type="Pfam" id="PF16363"/>
    </source>
</evidence>
<protein>
    <recommendedName>
        <fullName evidence="4 7">dTDP-glucose 4,6-dehydratase</fullName>
        <ecNumber evidence="4 7">4.2.1.46</ecNumber>
    </recommendedName>
</protein>
<evidence type="ECO:0000313" key="10">
    <source>
        <dbReference type="Proteomes" id="UP000031307"/>
    </source>
</evidence>
<dbReference type="GO" id="GO:0008460">
    <property type="term" value="F:dTDP-glucose 4,6-dehydratase activity"/>
    <property type="evidence" value="ECO:0007669"/>
    <property type="project" value="UniProtKB-EC"/>
</dbReference>
<evidence type="ECO:0000256" key="7">
    <source>
        <dbReference type="RuleBase" id="RU004473"/>
    </source>
</evidence>
<gene>
    <name evidence="9" type="primary">rfbB</name>
    <name evidence="9" type="ORF">DB43_AT00070</name>
</gene>
<dbReference type="Gene3D" id="3.90.25.10">
    <property type="entry name" value="UDP-galactose 4-epimerase, domain 1"/>
    <property type="match status" value="1"/>
</dbReference>
<keyword evidence="6 7" id="KW-0456">Lyase</keyword>
<dbReference type="SUPFAM" id="SSF51735">
    <property type="entry name" value="NAD(P)-binding Rossmann-fold domains"/>
    <property type="match status" value="1"/>
</dbReference>
<dbReference type="InterPro" id="IPR016040">
    <property type="entry name" value="NAD(P)-bd_dom"/>
</dbReference>
<evidence type="ECO:0000313" key="9">
    <source>
        <dbReference type="EMBL" id="KIA76121.1"/>
    </source>
</evidence>
<dbReference type="Pfam" id="PF16363">
    <property type="entry name" value="GDP_Man_Dehyd"/>
    <property type="match status" value="1"/>
</dbReference>
<evidence type="ECO:0000256" key="2">
    <source>
        <dbReference type="ARBA" id="ARBA00001911"/>
    </source>
</evidence>
<dbReference type="EMBL" id="JSAM01000130">
    <property type="protein sequence ID" value="KIA76121.1"/>
    <property type="molecule type" value="Genomic_DNA"/>
</dbReference>
<comment type="catalytic activity">
    <reaction evidence="1 7">
        <text>dTDP-alpha-D-glucose = dTDP-4-dehydro-6-deoxy-alpha-D-glucose + H2O</text>
        <dbReference type="Rhea" id="RHEA:17221"/>
        <dbReference type="ChEBI" id="CHEBI:15377"/>
        <dbReference type="ChEBI" id="CHEBI:57477"/>
        <dbReference type="ChEBI" id="CHEBI:57649"/>
        <dbReference type="EC" id="4.2.1.46"/>
    </reaction>
</comment>
<feature type="domain" description="NAD(P)-binding" evidence="8">
    <location>
        <begin position="3"/>
        <end position="323"/>
    </location>
</feature>
<comment type="caution">
    <text evidence="9">The sequence shown here is derived from an EMBL/GenBank/DDBJ whole genome shotgun (WGS) entry which is preliminary data.</text>
</comment>
<dbReference type="AlphaFoldDB" id="A0A0C1BX81"/>
<accession>A0A0C1BX81</accession>
<dbReference type="Proteomes" id="UP000031307">
    <property type="component" value="Unassembled WGS sequence"/>
</dbReference>
<sequence length="352" mass="40261">MILVTGGAGFIGSNFIKNWLHYEKDPIINLDKLTYAGNLHNLSGICENPLYHFVQGDIQDRALVREILHKYHPHSIIHFAAESHVDRSIHAPEAFIQTNILGTYCLLEEALAYWNELSEERKKHFRFLQISTDEVFGSLTSFAPASTEVSPYRPNNPYSASKASADHLVEAFGHTYHLPILITRSANNFGPFQFPEKFIPHLILQAIQGNTIPIYGDGLQVRNWIYVHDHCNAIRQVLEKGTVGESYNIAGIKETTNLELAEMICGILDELKPDSPVLPHSSLIVHVKDRPGHDRRYSLNGTKIWKELGWMPEASFEQQLRETVQWYLSHSHWVENILSGEYQNWIKQHYQG</sequence>
<dbReference type="PATRIC" id="fig|83552.4.peg.2768"/>
<dbReference type="PANTHER" id="PTHR43000">
    <property type="entry name" value="DTDP-D-GLUCOSE 4,6-DEHYDRATASE-RELATED"/>
    <property type="match status" value="1"/>
</dbReference>
<dbReference type="GO" id="GO:0009225">
    <property type="term" value="P:nucleotide-sugar metabolic process"/>
    <property type="evidence" value="ECO:0007669"/>
    <property type="project" value="InterPro"/>
</dbReference>
<evidence type="ECO:0000256" key="5">
    <source>
        <dbReference type="ARBA" id="ARBA00023027"/>
    </source>
</evidence>
<name>A0A0C1BX81_9BACT</name>
<dbReference type="EC" id="4.2.1.46" evidence="4 7"/>
<keyword evidence="5" id="KW-0520">NAD</keyword>
<dbReference type="OMA" id="KLIPLMC"/>
<dbReference type="InterPro" id="IPR036291">
    <property type="entry name" value="NAD(P)-bd_dom_sf"/>
</dbReference>
<dbReference type="InterPro" id="IPR005888">
    <property type="entry name" value="dTDP_Gluc_deHydtase"/>
</dbReference>
<evidence type="ECO:0000256" key="6">
    <source>
        <dbReference type="ARBA" id="ARBA00023239"/>
    </source>
</evidence>
<dbReference type="CDD" id="cd05246">
    <property type="entry name" value="dTDP_GD_SDR_e"/>
    <property type="match status" value="1"/>
</dbReference>
<comment type="cofactor">
    <cofactor evidence="2 7">
        <name>NAD(+)</name>
        <dbReference type="ChEBI" id="CHEBI:57540"/>
    </cofactor>
</comment>
<comment type="similarity">
    <text evidence="3 7">Belongs to the NAD(P)-dependent epimerase/dehydratase family. dTDP-glucose dehydratase subfamily.</text>
</comment>
<evidence type="ECO:0000256" key="3">
    <source>
        <dbReference type="ARBA" id="ARBA00008178"/>
    </source>
</evidence>
<dbReference type="Gene3D" id="3.40.50.720">
    <property type="entry name" value="NAD(P)-binding Rossmann-like Domain"/>
    <property type="match status" value="1"/>
</dbReference>
<dbReference type="RefSeq" id="WP_013924371.1">
    <property type="nucleotide sequence ID" value="NZ_JSAM01000130.1"/>
</dbReference>
<evidence type="ECO:0000256" key="4">
    <source>
        <dbReference type="ARBA" id="ARBA00011990"/>
    </source>
</evidence>
<dbReference type="NCBIfam" id="TIGR01181">
    <property type="entry name" value="dTDP_gluc_dehyt"/>
    <property type="match status" value="1"/>
</dbReference>
<evidence type="ECO:0000256" key="1">
    <source>
        <dbReference type="ARBA" id="ARBA00001539"/>
    </source>
</evidence>
<organism evidence="9 10">
    <name type="scientific">Parachlamydia acanthamoebae</name>
    <dbReference type="NCBI Taxonomy" id="83552"/>
    <lineage>
        <taxon>Bacteria</taxon>
        <taxon>Pseudomonadati</taxon>
        <taxon>Chlamydiota</taxon>
        <taxon>Chlamydiia</taxon>
        <taxon>Parachlamydiales</taxon>
        <taxon>Parachlamydiaceae</taxon>
        <taxon>Parachlamydia</taxon>
    </lineage>
</organism>
<proteinExistence type="inferred from homology"/>
<reference evidence="9 10" key="1">
    <citation type="journal article" date="2014" name="Mol. Biol. Evol.">
        <title>Massive expansion of Ubiquitination-related gene families within the Chlamydiae.</title>
        <authorList>
            <person name="Domman D."/>
            <person name="Collingro A."/>
            <person name="Lagkouvardos I."/>
            <person name="Gehre L."/>
            <person name="Weinmaier T."/>
            <person name="Rattei T."/>
            <person name="Subtil A."/>
            <person name="Horn M."/>
        </authorList>
    </citation>
    <scope>NUCLEOTIDE SEQUENCE [LARGE SCALE GENOMIC DNA]</scope>
    <source>
        <strain evidence="9 10">OEW1</strain>
    </source>
</reference>